<accession>A0AAP5MEF7</accession>
<feature type="transmembrane region" description="Helical" evidence="1">
    <location>
        <begin position="36"/>
        <end position="57"/>
    </location>
</feature>
<sequence>MKRVVIRTRTEEKSDGEIATFTERIEESSNSGLLEAWGFLALIMSTILLTLATYRVVSSINQPQDNNYGFQTGQTK</sequence>
<keyword evidence="1" id="KW-0472">Membrane</keyword>
<protein>
    <submittedName>
        <fullName evidence="2">Uncharacterized protein</fullName>
    </submittedName>
</protein>
<gene>
    <name evidence="2" type="ORF">G7B40_041120</name>
</gene>
<keyword evidence="3" id="KW-1185">Reference proteome</keyword>
<organism evidence="2 3">
    <name type="scientific">Aetokthonos hydrillicola Thurmond2011</name>
    <dbReference type="NCBI Taxonomy" id="2712845"/>
    <lineage>
        <taxon>Bacteria</taxon>
        <taxon>Bacillati</taxon>
        <taxon>Cyanobacteriota</taxon>
        <taxon>Cyanophyceae</taxon>
        <taxon>Nostocales</taxon>
        <taxon>Hapalosiphonaceae</taxon>
        <taxon>Aetokthonos</taxon>
    </lineage>
</organism>
<proteinExistence type="predicted"/>
<keyword evidence="1" id="KW-1133">Transmembrane helix</keyword>
<reference evidence="3" key="1">
    <citation type="journal article" date="2021" name="Science">
        <title>Hunting the eagle killer: A cyanobacterial neurotoxin causes vacuolar myelinopathy.</title>
        <authorList>
            <person name="Breinlinger S."/>
            <person name="Phillips T.J."/>
            <person name="Haram B.N."/>
            <person name="Mares J."/>
            <person name="Martinez Yerena J.A."/>
            <person name="Hrouzek P."/>
            <person name="Sobotka R."/>
            <person name="Henderson W.M."/>
            <person name="Schmieder P."/>
            <person name="Williams S.M."/>
            <person name="Lauderdale J.D."/>
            <person name="Wilde H.D."/>
            <person name="Gerrin W."/>
            <person name="Kust A."/>
            <person name="Washington J.W."/>
            <person name="Wagner C."/>
            <person name="Geier B."/>
            <person name="Liebeke M."/>
            <person name="Enke H."/>
            <person name="Niedermeyer T.H.J."/>
            <person name="Wilde S.B."/>
        </authorList>
    </citation>
    <scope>NUCLEOTIDE SEQUENCE [LARGE SCALE GENOMIC DNA]</scope>
    <source>
        <strain evidence="3">Thurmond2011</strain>
    </source>
</reference>
<dbReference type="EMBL" id="JAALHA020000041">
    <property type="protein sequence ID" value="MDR9900889.1"/>
    <property type="molecule type" value="Genomic_DNA"/>
</dbReference>
<comment type="caution">
    <text evidence="2">The sequence shown here is derived from an EMBL/GenBank/DDBJ whole genome shotgun (WGS) entry which is preliminary data.</text>
</comment>
<evidence type="ECO:0000256" key="1">
    <source>
        <dbReference type="SAM" id="Phobius"/>
    </source>
</evidence>
<name>A0AAP5MEF7_9CYAN</name>
<keyword evidence="1" id="KW-0812">Transmembrane</keyword>
<dbReference type="AlphaFoldDB" id="A0AAP5MEF7"/>
<dbReference type="RefSeq" id="WP_208346617.1">
    <property type="nucleotide sequence ID" value="NZ_CAWQFN010000286.1"/>
</dbReference>
<evidence type="ECO:0000313" key="2">
    <source>
        <dbReference type="EMBL" id="MDR9900889.1"/>
    </source>
</evidence>
<dbReference type="Proteomes" id="UP000667802">
    <property type="component" value="Unassembled WGS sequence"/>
</dbReference>
<evidence type="ECO:0000313" key="3">
    <source>
        <dbReference type="Proteomes" id="UP000667802"/>
    </source>
</evidence>